<dbReference type="GO" id="GO:0008299">
    <property type="term" value="P:isoprenoid biosynthetic process"/>
    <property type="evidence" value="ECO:0007669"/>
    <property type="project" value="InterPro"/>
</dbReference>
<dbReference type="PROSITE" id="PS01295">
    <property type="entry name" value="ISPD"/>
    <property type="match status" value="1"/>
</dbReference>
<keyword evidence="1" id="KW-0808">Transferase</keyword>
<dbReference type="PANTHER" id="PTHR32125">
    <property type="entry name" value="2-C-METHYL-D-ERYTHRITOL 4-PHOSPHATE CYTIDYLYLTRANSFERASE, CHLOROPLASTIC"/>
    <property type="match status" value="1"/>
</dbReference>
<dbReference type="PANTHER" id="PTHR32125:SF4">
    <property type="entry name" value="2-C-METHYL-D-ERYTHRITOL 4-PHOSPHATE CYTIDYLYLTRANSFERASE, CHLOROPLASTIC"/>
    <property type="match status" value="1"/>
</dbReference>
<dbReference type="AlphaFoldDB" id="A0A381ZNJ0"/>
<dbReference type="InterPro" id="IPR018294">
    <property type="entry name" value="ISPD_synthase_CS"/>
</dbReference>
<name>A0A381ZNJ0_9ZZZZ</name>
<sequence length="216" mass="23825">MNSAVIVAGGKGIRLGLDLPKQFHDLCGREIISYSVETFLNHPEIHEVIIVTPYDWVDHVTQNYPKCMVVEGGTKRQDSSLNGVLATNIESENILIHDAVRPFVTARVISDCLNSLEKAHVSAPIMDSTNSLVGLNDKQVSFIDRNHIKTVQTPQCFKRALILEVLNSSIDGTDEVGMLLKYNPKKKIEFVKGDSSNLKITSPTDLIIASSLLEAK</sequence>
<evidence type="ECO:0000256" key="1">
    <source>
        <dbReference type="ARBA" id="ARBA00022679"/>
    </source>
</evidence>
<dbReference type="InterPro" id="IPR029044">
    <property type="entry name" value="Nucleotide-diphossugar_trans"/>
</dbReference>
<dbReference type="GO" id="GO:0050518">
    <property type="term" value="F:2-C-methyl-D-erythritol 4-phosphate cytidylyltransferase activity"/>
    <property type="evidence" value="ECO:0007669"/>
    <property type="project" value="TreeGrafter"/>
</dbReference>
<proteinExistence type="predicted"/>
<keyword evidence="2" id="KW-0548">Nucleotidyltransferase</keyword>
<evidence type="ECO:0000313" key="3">
    <source>
        <dbReference type="EMBL" id="SVA90694.1"/>
    </source>
</evidence>
<dbReference type="EMBL" id="UINC01021987">
    <property type="protein sequence ID" value="SVA90694.1"/>
    <property type="molecule type" value="Genomic_DNA"/>
</dbReference>
<dbReference type="InterPro" id="IPR050088">
    <property type="entry name" value="IspD/TarI_cytidylyltransf_bact"/>
</dbReference>
<evidence type="ECO:0000256" key="2">
    <source>
        <dbReference type="ARBA" id="ARBA00022695"/>
    </source>
</evidence>
<gene>
    <name evidence="3" type="ORF">METZ01_LOCUS143548</name>
</gene>
<organism evidence="3">
    <name type="scientific">marine metagenome</name>
    <dbReference type="NCBI Taxonomy" id="408172"/>
    <lineage>
        <taxon>unclassified sequences</taxon>
        <taxon>metagenomes</taxon>
        <taxon>ecological metagenomes</taxon>
    </lineage>
</organism>
<protein>
    <recommendedName>
        <fullName evidence="4">2-C-methyl-D-erythritol 4-phosphate cytidylyltransferase</fullName>
    </recommendedName>
</protein>
<dbReference type="Pfam" id="PF01128">
    <property type="entry name" value="IspD"/>
    <property type="match status" value="1"/>
</dbReference>
<reference evidence="3" key="1">
    <citation type="submission" date="2018-05" db="EMBL/GenBank/DDBJ databases">
        <authorList>
            <person name="Lanie J.A."/>
            <person name="Ng W.-L."/>
            <person name="Kazmierczak K.M."/>
            <person name="Andrzejewski T.M."/>
            <person name="Davidsen T.M."/>
            <person name="Wayne K.J."/>
            <person name="Tettelin H."/>
            <person name="Glass J.I."/>
            <person name="Rusch D."/>
            <person name="Podicherti R."/>
            <person name="Tsui H.-C.T."/>
            <person name="Winkler M.E."/>
        </authorList>
    </citation>
    <scope>NUCLEOTIDE SEQUENCE</scope>
</reference>
<dbReference type="InterPro" id="IPR034683">
    <property type="entry name" value="IspD/TarI"/>
</dbReference>
<dbReference type="SUPFAM" id="SSF53448">
    <property type="entry name" value="Nucleotide-diphospho-sugar transferases"/>
    <property type="match status" value="1"/>
</dbReference>
<dbReference type="CDD" id="cd02516">
    <property type="entry name" value="CDP-ME_synthetase"/>
    <property type="match status" value="1"/>
</dbReference>
<evidence type="ECO:0008006" key="4">
    <source>
        <dbReference type="Google" id="ProtNLM"/>
    </source>
</evidence>
<dbReference type="Gene3D" id="3.90.550.10">
    <property type="entry name" value="Spore Coat Polysaccharide Biosynthesis Protein SpsA, Chain A"/>
    <property type="match status" value="1"/>
</dbReference>
<accession>A0A381ZNJ0</accession>